<dbReference type="Pfam" id="PF02958">
    <property type="entry name" value="EcKL"/>
    <property type="match status" value="1"/>
</dbReference>
<accession>A0A1B0C113</accession>
<dbReference type="SMART" id="SM00587">
    <property type="entry name" value="CHK"/>
    <property type="match status" value="1"/>
</dbReference>
<dbReference type="PANTHER" id="PTHR11012:SF8">
    <property type="entry name" value="JUVENILE HORMONE-INDUCIBLE PROTEIN 26"/>
    <property type="match status" value="1"/>
</dbReference>
<dbReference type="SUPFAM" id="SSF56112">
    <property type="entry name" value="Protein kinase-like (PK-like)"/>
    <property type="match status" value="1"/>
</dbReference>
<dbReference type="InterPro" id="IPR015897">
    <property type="entry name" value="CHK_kinase-like"/>
</dbReference>
<dbReference type="Proteomes" id="UP000092460">
    <property type="component" value="Unassembled WGS sequence"/>
</dbReference>
<organism evidence="2 3">
    <name type="scientific">Glossina palpalis gambiensis</name>
    <dbReference type="NCBI Taxonomy" id="67801"/>
    <lineage>
        <taxon>Eukaryota</taxon>
        <taxon>Metazoa</taxon>
        <taxon>Ecdysozoa</taxon>
        <taxon>Arthropoda</taxon>
        <taxon>Hexapoda</taxon>
        <taxon>Insecta</taxon>
        <taxon>Pterygota</taxon>
        <taxon>Neoptera</taxon>
        <taxon>Endopterygota</taxon>
        <taxon>Diptera</taxon>
        <taxon>Brachycera</taxon>
        <taxon>Muscomorpha</taxon>
        <taxon>Hippoboscoidea</taxon>
        <taxon>Glossinidae</taxon>
        <taxon>Glossina</taxon>
    </lineage>
</organism>
<reference evidence="3" key="1">
    <citation type="submission" date="2015-01" db="EMBL/GenBank/DDBJ databases">
        <authorList>
            <person name="Aksoy S."/>
            <person name="Warren W."/>
            <person name="Wilson R.K."/>
        </authorList>
    </citation>
    <scope>NUCLEOTIDE SEQUENCE [LARGE SCALE GENOMIC DNA]</scope>
    <source>
        <strain evidence="3">IAEA</strain>
    </source>
</reference>
<dbReference type="InterPro" id="IPR011009">
    <property type="entry name" value="Kinase-like_dom_sf"/>
</dbReference>
<reference evidence="2" key="2">
    <citation type="submission" date="2020-05" db="UniProtKB">
        <authorList>
            <consortium name="EnsemblMetazoa"/>
        </authorList>
    </citation>
    <scope>IDENTIFICATION</scope>
    <source>
        <strain evidence="2">IAEA</strain>
    </source>
</reference>
<dbReference type="EnsemblMetazoa" id="GPPI046315-RA">
    <property type="protein sequence ID" value="GPPI046315-PA"/>
    <property type="gene ID" value="GPPI046315"/>
</dbReference>
<sequence length="281" mass="33384">MNLSLKHALSVAQYRGLEFAMRALNREHFDELTNRLRESRFASDVINPEWARTLKQSVHKPLQATQKYQTQINKEFLEKFEKLMGDNYEYGRKRVQPREPYMTVCHGDYLRNNVAFRYNKDQQHQDILMFDLQTFRVTSPILDFTIFLLLSTYAKVHCKNFNEIFQMYCMRLKETYEIYVGKPVPEYFRLNCLRREYTKFMPYSIGISSAFLLHLIESINLNSQQFFSCKRSEKEIINDIMIRGGIEVDRELHFYSIFVSVHVATSLFLDFISGYQGSTIS</sequence>
<proteinExistence type="predicted"/>
<dbReference type="EMBL" id="JXJN01023850">
    <property type="status" value="NOT_ANNOTATED_CDS"/>
    <property type="molecule type" value="Genomic_DNA"/>
</dbReference>
<dbReference type="VEuPathDB" id="VectorBase:GPPI046315"/>
<evidence type="ECO:0000259" key="1">
    <source>
        <dbReference type="SMART" id="SM00587"/>
    </source>
</evidence>
<dbReference type="PANTHER" id="PTHR11012">
    <property type="entry name" value="PROTEIN KINASE-LIKE DOMAIN-CONTAINING"/>
    <property type="match status" value="1"/>
</dbReference>
<feature type="domain" description="CHK kinase-like" evidence="1">
    <location>
        <begin position="7"/>
        <end position="178"/>
    </location>
</feature>
<dbReference type="AlphaFoldDB" id="A0A1B0C113"/>
<name>A0A1B0C113_9MUSC</name>
<dbReference type="STRING" id="67801.A0A1B0C113"/>
<evidence type="ECO:0000313" key="2">
    <source>
        <dbReference type="EnsemblMetazoa" id="GPPI046315-PA"/>
    </source>
</evidence>
<evidence type="ECO:0000313" key="3">
    <source>
        <dbReference type="Proteomes" id="UP000092460"/>
    </source>
</evidence>
<keyword evidence="3" id="KW-1185">Reference proteome</keyword>
<dbReference type="InterPro" id="IPR004119">
    <property type="entry name" value="EcKL"/>
</dbReference>
<dbReference type="Gene3D" id="3.90.1200.10">
    <property type="match status" value="1"/>
</dbReference>
<protein>
    <recommendedName>
        <fullName evidence="1">CHK kinase-like domain-containing protein</fullName>
    </recommendedName>
</protein>